<accession>A0A0N8T784</accession>
<proteinExistence type="predicted"/>
<evidence type="ECO:0000313" key="1">
    <source>
        <dbReference type="EMBL" id="KPY96080.1"/>
    </source>
</evidence>
<dbReference type="Proteomes" id="UP000050384">
    <property type="component" value="Unassembled WGS sequence"/>
</dbReference>
<protein>
    <submittedName>
        <fullName evidence="1">Uncharacterized protein</fullName>
    </submittedName>
</protein>
<dbReference type="RefSeq" id="WP_234697501.1">
    <property type="nucleotide sequence ID" value="NZ_LJRI01000588.1"/>
</dbReference>
<reference evidence="1 2" key="1">
    <citation type="submission" date="2015-09" db="EMBL/GenBank/DDBJ databases">
        <title>Genome announcement of multiple Pseudomonas syringae strains.</title>
        <authorList>
            <person name="Thakur S."/>
            <person name="Wang P.W."/>
            <person name="Gong Y."/>
            <person name="Weir B.S."/>
            <person name="Guttman D.S."/>
        </authorList>
    </citation>
    <scope>NUCLEOTIDE SEQUENCE [LARGE SCALE GENOMIC DNA]</scope>
    <source>
        <strain evidence="1 2">ICMP16929</strain>
    </source>
</reference>
<dbReference type="EMBL" id="LJRI01000588">
    <property type="protein sequence ID" value="KPY96080.1"/>
    <property type="molecule type" value="Genomic_DNA"/>
</dbReference>
<dbReference type="AlphaFoldDB" id="A0A0N8T784"/>
<gene>
    <name evidence="1" type="ORF">ALO94_01426</name>
</gene>
<comment type="caution">
    <text evidence="1">The sequence shown here is derived from an EMBL/GenBank/DDBJ whole genome shotgun (WGS) entry which is preliminary data.</text>
</comment>
<sequence length="102" mass="11230">MHLTMKQATAEDLSHTVPDKVLKAGAIDWEVVVDAYLVGAAYVGGRFAARAFLDRSGAINDGMTVVTPMVKVMVERDGFLLVQSRSGQDHYVIVSRHEQVRE</sequence>
<evidence type="ECO:0000313" key="2">
    <source>
        <dbReference type="Proteomes" id="UP000050384"/>
    </source>
</evidence>
<dbReference type="PATRIC" id="fig|264459.3.peg.2628"/>
<organism evidence="1 2">
    <name type="scientific">Pseudomonas syringae pv. spinaceae</name>
    <dbReference type="NCBI Taxonomy" id="264459"/>
    <lineage>
        <taxon>Bacteria</taxon>
        <taxon>Pseudomonadati</taxon>
        <taxon>Pseudomonadota</taxon>
        <taxon>Gammaproteobacteria</taxon>
        <taxon>Pseudomonadales</taxon>
        <taxon>Pseudomonadaceae</taxon>
        <taxon>Pseudomonas</taxon>
        <taxon>Pseudomonas syringae</taxon>
    </lineage>
</organism>
<name>A0A0N8T784_PSESX</name>